<comment type="caution">
    <text evidence="2">The sequence shown here is derived from an EMBL/GenBank/DDBJ whole genome shotgun (WGS) entry which is preliminary data.</text>
</comment>
<feature type="compositionally biased region" description="Basic and acidic residues" evidence="1">
    <location>
        <begin position="1"/>
        <end position="14"/>
    </location>
</feature>
<keyword evidence="3" id="KW-1185">Reference proteome</keyword>
<organism evidence="2 3">
    <name type="scientific">Quillaja saponaria</name>
    <name type="common">Soap bark tree</name>
    <dbReference type="NCBI Taxonomy" id="32244"/>
    <lineage>
        <taxon>Eukaryota</taxon>
        <taxon>Viridiplantae</taxon>
        <taxon>Streptophyta</taxon>
        <taxon>Embryophyta</taxon>
        <taxon>Tracheophyta</taxon>
        <taxon>Spermatophyta</taxon>
        <taxon>Magnoliopsida</taxon>
        <taxon>eudicotyledons</taxon>
        <taxon>Gunneridae</taxon>
        <taxon>Pentapetalae</taxon>
        <taxon>rosids</taxon>
        <taxon>fabids</taxon>
        <taxon>Fabales</taxon>
        <taxon>Quillajaceae</taxon>
        <taxon>Quillaja</taxon>
    </lineage>
</organism>
<dbReference type="Proteomes" id="UP001163823">
    <property type="component" value="Chromosome 10"/>
</dbReference>
<proteinExistence type="predicted"/>
<dbReference type="AlphaFoldDB" id="A0AAD7L9Q0"/>
<sequence length="70" mass="7872">MNKSQMEIRERDTELGTMVVSKPKEVSPGEPETAGDDALPPRSLADTARNISPCENEEVRLLSYQKRRRG</sequence>
<name>A0AAD7L9Q0_QUISA</name>
<protein>
    <submittedName>
        <fullName evidence="2">Uncharacterized protein</fullName>
    </submittedName>
</protein>
<gene>
    <name evidence="2" type="ORF">O6P43_025057</name>
</gene>
<dbReference type="KEGG" id="qsa:O6P43_025057"/>
<accession>A0AAD7L9Q0</accession>
<dbReference type="EMBL" id="JARAOO010000010">
    <property type="protein sequence ID" value="KAJ7953341.1"/>
    <property type="molecule type" value="Genomic_DNA"/>
</dbReference>
<evidence type="ECO:0000256" key="1">
    <source>
        <dbReference type="SAM" id="MobiDB-lite"/>
    </source>
</evidence>
<reference evidence="2" key="1">
    <citation type="journal article" date="2023" name="Science">
        <title>Elucidation of the pathway for biosynthesis of saponin adjuvants from the soapbark tree.</title>
        <authorList>
            <person name="Reed J."/>
            <person name="Orme A."/>
            <person name="El-Demerdash A."/>
            <person name="Owen C."/>
            <person name="Martin L.B.B."/>
            <person name="Misra R.C."/>
            <person name="Kikuchi S."/>
            <person name="Rejzek M."/>
            <person name="Martin A.C."/>
            <person name="Harkess A."/>
            <person name="Leebens-Mack J."/>
            <person name="Louveau T."/>
            <person name="Stephenson M.J."/>
            <person name="Osbourn A."/>
        </authorList>
    </citation>
    <scope>NUCLEOTIDE SEQUENCE</scope>
    <source>
        <strain evidence="2">S10</strain>
    </source>
</reference>
<evidence type="ECO:0000313" key="2">
    <source>
        <dbReference type="EMBL" id="KAJ7953341.1"/>
    </source>
</evidence>
<feature type="region of interest" description="Disordered" evidence="1">
    <location>
        <begin position="1"/>
        <end position="52"/>
    </location>
</feature>
<evidence type="ECO:0000313" key="3">
    <source>
        <dbReference type="Proteomes" id="UP001163823"/>
    </source>
</evidence>